<dbReference type="Gene3D" id="3.90.550.10">
    <property type="entry name" value="Spore Coat Polysaccharide Biosynthesis Protein SpsA, Chain A"/>
    <property type="match status" value="1"/>
</dbReference>
<sequence>MRHAYVTLVTNADYAMGAEALVRSLKLSGTKADIVVLHTGGVTTETLRPLAGLGARLVEAELLPTSAAFNERHQRAKLHADAPFTKGNKPAFHTPLDNFAKLRLWLLTDYERVIFIDADALVLRNIDRLFSYPEFSAAPNVYESLADFHRLNSGVFVARPSEKTYGDMLAMLDRPGALWRRTDQTFLQAFFPDWHGLPVFFNMLQYVWFNLPELWDWKSVSVVHYQYEKPWEKDHPKAEKLRPLIDLWHAYHVGEGIPNIDWLENPARAA</sequence>
<dbReference type="InterPro" id="IPR050587">
    <property type="entry name" value="GNT1/Glycosyltrans_8"/>
</dbReference>
<proteinExistence type="predicted"/>
<reference evidence="1 2" key="1">
    <citation type="submission" date="2022-09" db="EMBL/GenBank/DDBJ databases">
        <title>Chelativorans salina sp. nov., a novel slightly halophilic bacterium isolated from a saline lake sediment enrichment.</title>
        <authorList>
            <person name="Gao L."/>
            <person name="Fang B.-Z."/>
            <person name="Li W.-J."/>
        </authorList>
    </citation>
    <scope>NUCLEOTIDE SEQUENCE [LARGE SCALE GENOMIC DNA]</scope>
    <source>
        <strain evidence="1 2">EGI FJ00035</strain>
    </source>
</reference>
<dbReference type="EMBL" id="JAOCZP010000002">
    <property type="protein sequence ID" value="MCT7374859.1"/>
    <property type="molecule type" value="Genomic_DNA"/>
</dbReference>
<dbReference type="Pfam" id="PF01501">
    <property type="entry name" value="Glyco_transf_8"/>
    <property type="match status" value="1"/>
</dbReference>
<gene>
    <name evidence="1" type="ORF">N5A92_07390</name>
</gene>
<evidence type="ECO:0000313" key="2">
    <source>
        <dbReference type="Proteomes" id="UP001320831"/>
    </source>
</evidence>
<dbReference type="Proteomes" id="UP001320831">
    <property type="component" value="Unassembled WGS sequence"/>
</dbReference>
<dbReference type="PANTHER" id="PTHR11183">
    <property type="entry name" value="GLYCOGENIN SUBFAMILY MEMBER"/>
    <property type="match status" value="1"/>
</dbReference>
<dbReference type="InterPro" id="IPR002495">
    <property type="entry name" value="Glyco_trans_8"/>
</dbReference>
<dbReference type="RefSeq" id="WP_260901396.1">
    <property type="nucleotide sequence ID" value="NZ_JAOCZP010000002.1"/>
</dbReference>
<keyword evidence="1" id="KW-0808">Transferase</keyword>
<evidence type="ECO:0000313" key="1">
    <source>
        <dbReference type="EMBL" id="MCT7374859.1"/>
    </source>
</evidence>
<accession>A0ABT2LKG1</accession>
<organism evidence="1 2">
    <name type="scientific">Chelativorans salis</name>
    <dbReference type="NCBI Taxonomy" id="2978478"/>
    <lineage>
        <taxon>Bacteria</taxon>
        <taxon>Pseudomonadati</taxon>
        <taxon>Pseudomonadota</taxon>
        <taxon>Alphaproteobacteria</taxon>
        <taxon>Hyphomicrobiales</taxon>
        <taxon>Phyllobacteriaceae</taxon>
        <taxon>Chelativorans</taxon>
    </lineage>
</organism>
<dbReference type="InterPro" id="IPR029044">
    <property type="entry name" value="Nucleotide-diphossugar_trans"/>
</dbReference>
<dbReference type="SUPFAM" id="SSF53448">
    <property type="entry name" value="Nucleotide-diphospho-sugar transferases"/>
    <property type="match status" value="1"/>
</dbReference>
<name>A0ABT2LKG1_9HYPH</name>
<protein>
    <submittedName>
        <fullName evidence="1">Glycosyl transferase</fullName>
    </submittedName>
</protein>
<comment type="caution">
    <text evidence="1">The sequence shown here is derived from an EMBL/GenBank/DDBJ whole genome shotgun (WGS) entry which is preliminary data.</text>
</comment>
<dbReference type="CDD" id="cd02537">
    <property type="entry name" value="GT8_Glycogenin"/>
    <property type="match status" value="1"/>
</dbReference>
<dbReference type="GO" id="GO:0016740">
    <property type="term" value="F:transferase activity"/>
    <property type="evidence" value="ECO:0007669"/>
    <property type="project" value="UniProtKB-KW"/>
</dbReference>
<keyword evidence="2" id="KW-1185">Reference proteome</keyword>